<reference evidence="9" key="1">
    <citation type="submission" date="2013-02" db="EMBL/GenBank/DDBJ databases">
        <title>Co-occurrence of anaerobic bacteria in colorectal carcinomas.</title>
        <authorList>
            <person name="Holt R.A."/>
            <person name="Warren R.L."/>
            <person name="Allen-Vercoe E."/>
            <person name="Pleasance S."/>
            <person name="Freeman D.J."/>
            <person name="Watson P."/>
            <person name="Moore R."/>
            <person name="Cochrane K."/>
        </authorList>
    </citation>
    <scope>NUCLEOTIDE SEQUENCE [LARGE SCALE GENOMIC DNA]</scope>
    <source>
        <strain evidence="9">CC57C</strain>
    </source>
</reference>
<dbReference type="InterPro" id="IPR002195">
    <property type="entry name" value="Dihydroorotase_CS"/>
</dbReference>
<feature type="domain" description="Dihydroorotase catalytic" evidence="8">
    <location>
        <begin position="8"/>
        <end position="70"/>
    </location>
</feature>
<keyword evidence="6" id="KW-0665">Pyrimidine biosynthesis</keyword>
<name>M3I064_9BACT</name>
<dbReference type="InterPro" id="IPR006680">
    <property type="entry name" value="Amidohydro-rel"/>
</dbReference>
<dbReference type="GO" id="GO:0046872">
    <property type="term" value="F:metal ion binding"/>
    <property type="evidence" value="ECO:0007669"/>
    <property type="project" value="UniProtKB-KW"/>
</dbReference>
<dbReference type="RefSeq" id="WP_002953290.1">
    <property type="nucleotide sequence ID" value="NZ_AOTD01000221.1"/>
</dbReference>
<comment type="caution">
    <text evidence="9">The sequence shown here is derived from an EMBL/GenBank/DDBJ whole genome shotgun (WGS) entry which is preliminary data.</text>
</comment>
<dbReference type="SUPFAM" id="SSF51556">
    <property type="entry name" value="Metallo-dependent hydrolases"/>
    <property type="match status" value="1"/>
</dbReference>
<proteinExistence type="inferred from homology"/>
<evidence type="ECO:0000256" key="1">
    <source>
        <dbReference type="ARBA" id="ARBA00001947"/>
    </source>
</evidence>
<dbReference type="PATRIC" id="fig|1073353.3.peg.1896"/>
<dbReference type="Gene3D" id="3.20.20.140">
    <property type="entry name" value="Metal-dependent hydrolases"/>
    <property type="match status" value="1"/>
</dbReference>
<comment type="function">
    <text evidence="2">Catalyzes the reversible cyclization of carbamoyl aspartate to dihydroorotate.</text>
</comment>
<dbReference type="EMBL" id="AOTD01000221">
    <property type="protein sequence ID" value="EMG29974.1"/>
    <property type="molecule type" value="Genomic_DNA"/>
</dbReference>
<dbReference type="Pfam" id="PF12890">
    <property type="entry name" value="DHOase"/>
    <property type="match status" value="1"/>
</dbReference>
<keyword evidence="4" id="KW-0479">Metal-binding</keyword>
<dbReference type="PROSITE" id="PS00483">
    <property type="entry name" value="DIHYDROOROTASE_2"/>
    <property type="match status" value="1"/>
</dbReference>
<evidence type="ECO:0000313" key="9">
    <source>
        <dbReference type="EMBL" id="EMG29974.1"/>
    </source>
</evidence>
<dbReference type="InterPro" id="IPR050138">
    <property type="entry name" value="DHOase/Allantoinase_Hydrolase"/>
</dbReference>
<feature type="non-terminal residue" evidence="9">
    <location>
        <position position="1"/>
    </location>
</feature>
<dbReference type="OrthoDB" id="9803027at2"/>
<comment type="cofactor">
    <cofactor evidence="1">
        <name>Zn(2+)</name>
        <dbReference type="ChEBI" id="CHEBI:29105"/>
    </cofactor>
</comment>
<dbReference type="STRING" id="1073353.H740_08846"/>
<dbReference type="GO" id="GO:0006145">
    <property type="term" value="P:purine nucleobase catabolic process"/>
    <property type="evidence" value="ECO:0007669"/>
    <property type="project" value="TreeGrafter"/>
</dbReference>
<comment type="similarity">
    <text evidence="3">Belongs to the metallo-dependent hydrolases superfamily. DHOase family. Class I DHOase subfamily.</text>
</comment>
<gene>
    <name evidence="9" type="ORF">H740_08846</name>
</gene>
<dbReference type="PANTHER" id="PTHR43668:SF2">
    <property type="entry name" value="ALLANTOINASE"/>
    <property type="match status" value="1"/>
</dbReference>
<sequence length="263" mass="29037">EYSKHFGSFVINHSQDCSLCRGGHMNEGRVSAILGIKGMPREQEEIMVSRDLLLAKLTGGHIHIAHVSSEWSLKLIAQARTAGINVTCEATPHHFTYTEDELLGYDTNFKMSPPLRTKSDVEAIREGLKSGLIDVIVTDHAPHHNDEKFLEFDKAPFGILGLQTLVPMTLDLVRDGVIDYEKMAALTSYNAAKILKLKDKGVIAEGYLADIAIIDPNFEYLYNKNLNKSKSQNSPLLGKMLKGAAVITIKSGKTVFEFPNVVA</sequence>
<dbReference type="InterPro" id="IPR011059">
    <property type="entry name" value="Metal-dep_hydrolase_composite"/>
</dbReference>
<evidence type="ECO:0000256" key="3">
    <source>
        <dbReference type="ARBA" id="ARBA00010286"/>
    </source>
</evidence>
<dbReference type="AlphaFoldDB" id="M3I064"/>
<dbReference type="InterPro" id="IPR032466">
    <property type="entry name" value="Metal_Hydrolase"/>
</dbReference>
<dbReference type="Proteomes" id="UP000011782">
    <property type="component" value="Unassembled WGS sequence"/>
</dbReference>
<organism evidence="9">
    <name type="scientific">Campylobacter showae CC57C</name>
    <dbReference type="NCBI Taxonomy" id="1073353"/>
    <lineage>
        <taxon>Bacteria</taxon>
        <taxon>Pseudomonadati</taxon>
        <taxon>Campylobacterota</taxon>
        <taxon>Epsilonproteobacteria</taxon>
        <taxon>Campylobacterales</taxon>
        <taxon>Campylobacteraceae</taxon>
        <taxon>Campylobacter</taxon>
    </lineage>
</organism>
<keyword evidence="5" id="KW-0378">Hydrolase</keyword>
<dbReference type="InterPro" id="IPR024403">
    <property type="entry name" value="DHOase_cat"/>
</dbReference>
<feature type="domain" description="Amidohydrolase-related" evidence="7">
    <location>
        <begin position="80"/>
        <end position="253"/>
    </location>
</feature>
<evidence type="ECO:0000256" key="5">
    <source>
        <dbReference type="ARBA" id="ARBA00022801"/>
    </source>
</evidence>
<dbReference type="GO" id="GO:0005737">
    <property type="term" value="C:cytoplasm"/>
    <property type="evidence" value="ECO:0007669"/>
    <property type="project" value="TreeGrafter"/>
</dbReference>
<evidence type="ECO:0000256" key="4">
    <source>
        <dbReference type="ARBA" id="ARBA00022723"/>
    </source>
</evidence>
<protein>
    <submittedName>
        <fullName evidence="9">Dihydroorotase</fullName>
    </submittedName>
</protein>
<dbReference type="GO" id="GO:0004038">
    <property type="term" value="F:allantoinase activity"/>
    <property type="evidence" value="ECO:0007669"/>
    <property type="project" value="TreeGrafter"/>
</dbReference>
<evidence type="ECO:0000259" key="7">
    <source>
        <dbReference type="Pfam" id="PF01979"/>
    </source>
</evidence>
<evidence type="ECO:0000256" key="6">
    <source>
        <dbReference type="ARBA" id="ARBA00022975"/>
    </source>
</evidence>
<accession>M3I064</accession>
<dbReference type="Pfam" id="PF01979">
    <property type="entry name" value="Amidohydro_1"/>
    <property type="match status" value="1"/>
</dbReference>
<dbReference type="PANTHER" id="PTHR43668">
    <property type="entry name" value="ALLANTOINASE"/>
    <property type="match status" value="1"/>
</dbReference>
<evidence type="ECO:0000259" key="8">
    <source>
        <dbReference type="Pfam" id="PF12890"/>
    </source>
</evidence>
<evidence type="ECO:0000256" key="2">
    <source>
        <dbReference type="ARBA" id="ARBA00002368"/>
    </source>
</evidence>
<dbReference type="SUPFAM" id="SSF51338">
    <property type="entry name" value="Composite domain of metallo-dependent hydrolases"/>
    <property type="match status" value="1"/>
</dbReference>